<dbReference type="OrthoDB" id="4895482at2759"/>
<dbReference type="AlphaFoldDB" id="A0A2T3ZG81"/>
<sequence>MSRYYKDLPPTPPDYPNHERAAYAQKLHPSCQAAEYQHTVLKHQNCRLQKQNTELQREVTQLREQASQLEDKIKKYQQYIRQQNESFVLVTRTVCSAFEKYRESTGGLSAQSSNASPIDQVLDAYTAFSDSEEDLMFF</sequence>
<evidence type="ECO:0000256" key="1">
    <source>
        <dbReference type="SAM" id="Coils"/>
    </source>
</evidence>
<organism evidence="2 3">
    <name type="scientific">Trichoderma asperellum (strain ATCC 204424 / CBS 433.97 / NBRC 101777)</name>
    <dbReference type="NCBI Taxonomy" id="1042311"/>
    <lineage>
        <taxon>Eukaryota</taxon>
        <taxon>Fungi</taxon>
        <taxon>Dikarya</taxon>
        <taxon>Ascomycota</taxon>
        <taxon>Pezizomycotina</taxon>
        <taxon>Sordariomycetes</taxon>
        <taxon>Hypocreomycetidae</taxon>
        <taxon>Hypocreales</taxon>
        <taxon>Hypocreaceae</taxon>
        <taxon>Trichoderma</taxon>
    </lineage>
</organism>
<dbReference type="EMBL" id="KZ679258">
    <property type="protein sequence ID" value="PTB43821.1"/>
    <property type="molecule type" value="Genomic_DNA"/>
</dbReference>
<reference evidence="2 3" key="1">
    <citation type="submission" date="2016-07" db="EMBL/GenBank/DDBJ databases">
        <title>Multiple horizontal gene transfer events from other fungi enriched the ability of initially mycotrophic Trichoderma (Ascomycota) to feed on dead plant biomass.</title>
        <authorList>
            <consortium name="DOE Joint Genome Institute"/>
            <person name="Aerts A."/>
            <person name="Atanasova L."/>
            <person name="Chenthamara K."/>
            <person name="Zhang J."/>
            <person name="Grujic M."/>
            <person name="Henrissat B."/>
            <person name="Kuo A."/>
            <person name="Salamov A."/>
            <person name="Lipzen A."/>
            <person name="Labutti K."/>
            <person name="Barry K."/>
            <person name="Miao Y."/>
            <person name="Rahimi M.J."/>
            <person name="Shen Q."/>
            <person name="Grigoriev I.V."/>
            <person name="Kubicek C.P."/>
            <person name="Druzhinina I.S."/>
        </authorList>
    </citation>
    <scope>NUCLEOTIDE SEQUENCE [LARGE SCALE GENOMIC DNA]</scope>
    <source>
        <strain evidence="2 3">CBS 433.97</strain>
    </source>
</reference>
<gene>
    <name evidence="2" type="ORF">M441DRAFT_43956</name>
</gene>
<keyword evidence="3" id="KW-1185">Reference proteome</keyword>
<evidence type="ECO:0000313" key="2">
    <source>
        <dbReference type="EMBL" id="PTB43821.1"/>
    </source>
</evidence>
<dbReference type="Proteomes" id="UP000240493">
    <property type="component" value="Unassembled WGS sequence"/>
</dbReference>
<proteinExistence type="predicted"/>
<protein>
    <submittedName>
        <fullName evidence="2">Uncharacterized protein</fullName>
    </submittedName>
</protein>
<accession>A0A2T3ZG81</accession>
<evidence type="ECO:0000313" key="3">
    <source>
        <dbReference type="Proteomes" id="UP000240493"/>
    </source>
</evidence>
<keyword evidence="1" id="KW-0175">Coiled coil</keyword>
<name>A0A2T3ZG81_TRIA4</name>
<feature type="coiled-coil region" evidence="1">
    <location>
        <begin position="52"/>
        <end position="86"/>
    </location>
</feature>